<dbReference type="NCBIfam" id="NF033521">
    <property type="entry name" value="lasso_leader_L3"/>
    <property type="match status" value="1"/>
</dbReference>
<evidence type="ECO:0000313" key="1">
    <source>
        <dbReference type="EMBL" id="MBP2181756.1"/>
    </source>
</evidence>
<name>A0ABS4PQQ2_9PSEU</name>
<accession>A0ABS4PQQ2</accession>
<proteinExistence type="predicted"/>
<reference evidence="1 2" key="1">
    <citation type="submission" date="2021-03" db="EMBL/GenBank/DDBJ databases">
        <title>Sequencing the genomes of 1000 actinobacteria strains.</title>
        <authorList>
            <person name="Klenk H.-P."/>
        </authorList>
    </citation>
    <scope>NUCLEOTIDE SEQUENCE [LARGE SCALE GENOMIC DNA]</scope>
    <source>
        <strain evidence="1 2">DSM 45510</strain>
    </source>
</reference>
<dbReference type="RefSeq" id="WP_209665135.1">
    <property type="nucleotide sequence ID" value="NZ_JAGGMS010000001.1"/>
</dbReference>
<sequence>MSDHDDVYEPPNLLKAGDFAQITLGIPPPRDPVDWTFWLHALI</sequence>
<evidence type="ECO:0000313" key="2">
    <source>
        <dbReference type="Proteomes" id="UP000741013"/>
    </source>
</evidence>
<dbReference type="Proteomes" id="UP000741013">
    <property type="component" value="Unassembled WGS sequence"/>
</dbReference>
<dbReference type="EMBL" id="JAGGMS010000001">
    <property type="protein sequence ID" value="MBP2181756.1"/>
    <property type="molecule type" value="Genomic_DNA"/>
</dbReference>
<comment type="caution">
    <text evidence="1">The sequence shown here is derived from an EMBL/GenBank/DDBJ whole genome shotgun (WGS) entry which is preliminary data.</text>
</comment>
<gene>
    <name evidence="1" type="ORF">JOM49_003282</name>
</gene>
<organism evidence="1 2">
    <name type="scientific">Amycolatopsis magusensis</name>
    <dbReference type="NCBI Taxonomy" id="882444"/>
    <lineage>
        <taxon>Bacteria</taxon>
        <taxon>Bacillati</taxon>
        <taxon>Actinomycetota</taxon>
        <taxon>Actinomycetes</taxon>
        <taxon>Pseudonocardiales</taxon>
        <taxon>Pseudonocardiaceae</taxon>
        <taxon>Amycolatopsis</taxon>
    </lineage>
</organism>
<protein>
    <submittedName>
        <fullName evidence="1">Uncharacterized protein</fullName>
    </submittedName>
</protein>
<keyword evidence="2" id="KW-1185">Reference proteome</keyword>